<dbReference type="InterPro" id="IPR001594">
    <property type="entry name" value="Palmitoyltrfase_DHHC"/>
</dbReference>
<sequence>MKAENSKHYSPIMTKRKWEVFPGRNNFFCDGRIIMAKNNGAFYFALALIIVTTALFFGFNAPFLYLELSPAVPFVAAWLFLFVMAALLRTAFSDPGIVPRASAEEAAYIEKTLAPPPTDDTSYRPPPRTKEVTVNGQAIKLKFCFTCKIFRPPRASHCSMCDNCVERFDHHCPWVGNCVGKRNYKYFYMFLLSLSFYCCYLFAFVIVHLVMLTQEKTTFVGAMKESPVSILVAVICFFSIWSIVGLTGFHTYLVASNQTTNEDIKGSFSSRRGQDNYNPYSVGTCCGNCLTVLCGPLQPSLIDRRGMVIPDPPDSVKYGALGTTNQGRPTSPNGVKETTHRFDDTVPARLVEDPSTDDGSHQDALKRDSEKGLVKLSSV</sequence>
<evidence type="ECO:0000313" key="13">
    <source>
        <dbReference type="Proteomes" id="UP000515163"/>
    </source>
</evidence>
<feature type="transmembrane region" description="Helical" evidence="10">
    <location>
        <begin position="41"/>
        <end position="65"/>
    </location>
</feature>
<keyword evidence="7" id="KW-0449">Lipoprotein</keyword>
<dbReference type="GO" id="GO:0005783">
    <property type="term" value="C:endoplasmic reticulum"/>
    <property type="evidence" value="ECO:0007669"/>
    <property type="project" value="TreeGrafter"/>
</dbReference>
<gene>
    <name evidence="14" type="primary">LOC116304240</name>
</gene>
<feature type="transmembrane region" description="Helical" evidence="10">
    <location>
        <begin position="230"/>
        <end position="255"/>
    </location>
</feature>
<feature type="transmembrane region" description="Helical" evidence="10">
    <location>
        <begin position="71"/>
        <end position="92"/>
    </location>
</feature>
<feature type="region of interest" description="Disordered" evidence="11">
    <location>
        <begin position="313"/>
        <end position="379"/>
    </location>
</feature>
<evidence type="ECO:0000256" key="10">
    <source>
        <dbReference type="RuleBase" id="RU079119"/>
    </source>
</evidence>
<dbReference type="GO" id="GO:0006612">
    <property type="term" value="P:protein targeting to membrane"/>
    <property type="evidence" value="ECO:0007669"/>
    <property type="project" value="TreeGrafter"/>
</dbReference>
<reference evidence="14" key="1">
    <citation type="submission" date="2025-08" db="UniProtKB">
        <authorList>
            <consortium name="RefSeq"/>
        </authorList>
    </citation>
    <scope>IDENTIFICATION</scope>
    <source>
        <tissue evidence="14">Tentacle</tissue>
    </source>
</reference>
<evidence type="ECO:0000256" key="8">
    <source>
        <dbReference type="ARBA" id="ARBA00023315"/>
    </source>
</evidence>
<dbReference type="KEGG" id="aten:116304240"/>
<evidence type="ECO:0000256" key="1">
    <source>
        <dbReference type="ARBA" id="ARBA00004127"/>
    </source>
</evidence>
<keyword evidence="2 10" id="KW-0808">Transferase</keyword>
<dbReference type="Pfam" id="PF01529">
    <property type="entry name" value="DHHC"/>
    <property type="match status" value="1"/>
</dbReference>
<evidence type="ECO:0000256" key="5">
    <source>
        <dbReference type="ARBA" id="ARBA00023136"/>
    </source>
</evidence>
<dbReference type="GO" id="GO:0019706">
    <property type="term" value="F:protein-cysteine S-palmitoyltransferase activity"/>
    <property type="evidence" value="ECO:0007669"/>
    <property type="project" value="UniProtKB-EC"/>
</dbReference>
<evidence type="ECO:0000256" key="6">
    <source>
        <dbReference type="ARBA" id="ARBA00023139"/>
    </source>
</evidence>
<dbReference type="FunCoup" id="A0A6P8ISD9">
    <property type="interactions" value="1251"/>
</dbReference>
<keyword evidence="4 10" id="KW-1133">Transmembrane helix</keyword>
<dbReference type="OrthoDB" id="4096362at2759"/>
<dbReference type="EC" id="2.3.1.225" evidence="10"/>
<dbReference type="InParanoid" id="A0A6P8ISD9"/>
<comment type="subcellular location">
    <subcellularLocation>
        <location evidence="1">Endomembrane system</location>
        <topology evidence="1">Multi-pass membrane protein</topology>
    </subcellularLocation>
</comment>
<dbReference type="PANTHER" id="PTHR22883">
    <property type="entry name" value="ZINC FINGER DHHC DOMAIN CONTAINING PROTEIN"/>
    <property type="match status" value="1"/>
</dbReference>
<evidence type="ECO:0000256" key="7">
    <source>
        <dbReference type="ARBA" id="ARBA00023288"/>
    </source>
</evidence>
<comment type="catalytic activity">
    <reaction evidence="9 10">
        <text>L-cysteinyl-[protein] + hexadecanoyl-CoA = S-hexadecanoyl-L-cysteinyl-[protein] + CoA</text>
        <dbReference type="Rhea" id="RHEA:36683"/>
        <dbReference type="Rhea" id="RHEA-COMP:10131"/>
        <dbReference type="Rhea" id="RHEA-COMP:11032"/>
        <dbReference type="ChEBI" id="CHEBI:29950"/>
        <dbReference type="ChEBI" id="CHEBI:57287"/>
        <dbReference type="ChEBI" id="CHEBI:57379"/>
        <dbReference type="ChEBI" id="CHEBI:74151"/>
        <dbReference type="EC" id="2.3.1.225"/>
    </reaction>
</comment>
<feature type="compositionally biased region" description="Basic and acidic residues" evidence="11">
    <location>
        <begin position="337"/>
        <end position="373"/>
    </location>
</feature>
<evidence type="ECO:0000256" key="4">
    <source>
        <dbReference type="ARBA" id="ARBA00022989"/>
    </source>
</evidence>
<keyword evidence="8 10" id="KW-0012">Acyltransferase</keyword>
<keyword evidence="13" id="KW-1185">Reference proteome</keyword>
<accession>A0A6P8ISD9</accession>
<dbReference type="RefSeq" id="XP_031569807.1">
    <property type="nucleotide sequence ID" value="XM_031713947.1"/>
</dbReference>
<keyword evidence="3 10" id="KW-0812">Transmembrane</keyword>
<proteinExistence type="inferred from homology"/>
<protein>
    <recommendedName>
        <fullName evidence="10">Palmitoyltransferase</fullName>
        <ecNumber evidence="10">2.3.1.225</ecNumber>
    </recommendedName>
</protein>
<evidence type="ECO:0000256" key="9">
    <source>
        <dbReference type="ARBA" id="ARBA00048048"/>
    </source>
</evidence>
<dbReference type="Proteomes" id="UP000515163">
    <property type="component" value="Unplaced"/>
</dbReference>
<dbReference type="InterPro" id="IPR039859">
    <property type="entry name" value="PFA4/ZDH16/20/ERF2-like"/>
</dbReference>
<feature type="transmembrane region" description="Helical" evidence="10">
    <location>
        <begin position="186"/>
        <end position="210"/>
    </location>
</feature>
<keyword evidence="5 10" id="KW-0472">Membrane</keyword>
<dbReference type="PROSITE" id="PS50216">
    <property type="entry name" value="DHHC"/>
    <property type="match status" value="1"/>
</dbReference>
<evidence type="ECO:0000256" key="2">
    <source>
        <dbReference type="ARBA" id="ARBA00022679"/>
    </source>
</evidence>
<keyword evidence="6" id="KW-0564">Palmitate</keyword>
<comment type="similarity">
    <text evidence="10">Belongs to the DHHC palmitoyltransferase family.</text>
</comment>
<name>A0A6P8ISD9_ACTTE</name>
<evidence type="ECO:0000259" key="12">
    <source>
        <dbReference type="Pfam" id="PF01529"/>
    </source>
</evidence>
<feature type="domain" description="Palmitoyltransferase DHHC" evidence="12">
    <location>
        <begin position="140"/>
        <end position="265"/>
    </location>
</feature>
<evidence type="ECO:0000313" key="14">
    <source>
        <dbReference type="RefSeq" id="XP_031569807.1"/>
    </source>
</evidence>
<feature type="compositionally biased region" description="Polar residues" evidence="11">
    <location>
        <begin position="322"/>
        <end position="333"/>
    </location>
</feature>
<dbReference type="AlphaFoldDB" id="A0A6P8ISD9"/>
<organism evidence="13 14">
    <name type="scientific">Actinia tenebrosa</name>
    <name type="common">Australian red waratah sea anemone</name>
    <dbReference type="NCBI Taxonomy" id="6105"/>
    <lineage>
        <taxon>Eukaryota</taxon>
        <taxon>Metazoa</taxon>
        <taxon>Cnidaria</taxon>
        <taxon>Anthozoa</taxon>
        <taxon>Hexacorallia</taxon>
        <taxon>Actiniaria</taxon>
        <taxon>Actiniidae</taxon>
        <taxon>Actinia</taxon>
    </lineage>
</organism>
<dbReference type="GeneID" id="116304240"/>
<dbReference type="GO" id="GO:0005794">
    <property type="term" value="C:Golgi apparatus"/>
    <property type="evidence" value="ECO:0007669"/>
    <property type="project" value="TreeGrafter"/>
</dbReference>
<comment type="domain">
    <text evidence="10">The DHHC domain is required for palmitoyltransferase activity.</text>
</comment>
<dbReference type="PANTHER" id="PTHR22883:SF43">
    <property type="entry name" value="PALMITOYLTRANSFERASE APP"/>
    <property type="match status" value="1"/>
</dbReference>
<evidence type="ECO:0000256" key="3">
    <source>
        <dbReference type="ARBA" id="ARBA00022692"/>
    </source>
</evidence>
<evidence type="ECO:0000256" key="11">
    <source>
        <dbReference type="SAM" id="MobiDB-lite"/>
    </source>
</evidence>